<evidence type="ECO:0000313" key="3">
    <source>
        <dbReference type="Proteomes" id="UP000830671"/>
    </source>
</evidence>
<dbReference type="GeneID" id="73350444"/>
<dbReference type="KEGG" id="clup:CLUP02_16513"/>
<accession>A0A9Q8WQ83</accession>
<name>A0A9Q8WQ83_9PEZI</name>
<feature type="region of interest" description="Disordered" evidence="1">
    <location>
        <begin position="207"/>
        <end position="239"/>
    </location>
</feature>
<evidence type="ECO:0000313" key="2">
    <source>
        <dbReference type="EMBL" id="UQC90980.1"/>
    </source>
</evidence>
<evidence type="ECO:0000256" key="1">
    <source>
        <dbReference type="SAM" id="MobiDB-lite"/>
    </source>
</evidence>
<gene>
    <name evidence="2" type="ORF">CLUP02_16513</name>
</gene>
<dbReference type="EMBL" id="CP019481">
    <property type="protein sequence ID" value="UQC90980.1"/>
    <property type="molecule type" value="Genomic_DNA"/>
</dbReference>
<sequence>MTVSLIIEDATYYGKTPATQVLCAGRSVLTAQDSLFEKSTTLTKCQTPNRSVRRVVCGDGRESKSVSVPAPVGTVQRSRAEIRAYPSKAKQEMRLKEWPPVDQTSLAYARSLIDSSISHVGSRIHLLARIGRKAHVKRRVCGISFGGLGAFCEPSSYWRRVRRHYRMSAEGLIVTVTTGHRGHVWASVCVVVCACWARASIQSERARGRVKEPTLRHPGPKTKSMSLAGRLVRGLQTQP</sequence>
<protein>
    <submittedName>
        <fullName evidence="2">Uncharacterized protein</fullName>
    </submittedName>
</protein>
<organism evidence="2 3">
    <name type="scientific">Colletotrichum lupini</name>
    <dbReference type="NCBI Taxonomy" id="145971"/>
    <lineage>
        <taxon>Eukaryota</taxon>
        <taxon>Fungi</taxon>
        <taxon>Dikarya</taxon>
        <taxon>Ascomycota</taxon>
        <taxon>Pezizomycotina</taxon>
        <taxon>Sordariomycetes</taxon>
        <taxon>Hypocreomycetidae</taxon>
        <taxon>Glomerellales</taxon>
        <taxon>Glomerellaceae</taxon>
        <taxon>Colletotrichum</taxon>
        <taxon>Colletotrichum acutatum species complex</taxon>
    </lineage>
</organism>
<reference evidence="2" key="1">
    <citation type="journal article" date="2021" name="Mol. Plant Microbe Interact.">
        <title>Complete Genome Sequence of the Plant-Pathogenic Fungus Colletotrichum lupini.</title>
        <authorList>
            <person name="Baroncelli R."/>
            <person name="Pensec F."/>
            <person name="Da Lio D."/>
            <person name="Boufleur T."/>
            <person name="Vicente I."/>
            <person name="Sarrocco S."/>
            <person name="Picot A."/>
            <person name="Baraldi E."/>
            <person name="Sukno S."/>
            <person name="Thon M."/>
            <person name="Le Floch G."/>
        </authorList>
    </citation>
    <scope>NUCLEOTIDE SEQUENCE</scope>
    <source>
        <strain evidence="2">IMI 504893</strain>
    </source>
</reference>
<proteinExistence type="predicted"/>
<dbReference type="AlphaFoldDB" id="A0A9Q8WQ83"/>
<dbReference type="Proteomes" id="UP000830671">
    <property type="component" value="Chromosome 9"/>
</dbReference>
<keyword evidence="3" id="KW-1185">Reference proteome</keyword>
<dbReference type="RefSeq" id="XP_049152581.1">
    <property type="nucleotide sequence ID" value="XM_049295434.1"/>
</dbReference>